<dbReference type="PANTHER" id="PTHR11849">
    <property type="entry name" value="ETS"/>
    <property type="match status" value="1"/>
</dbReference>
<dbReference type="Pfam" id="PF04621">
    <property type="entry name" value="ETS_PEA3_N"/>
    <property type="match status" value="1"/>
</dbReference>
<sequence>MTPCTALQRYLDQEVPLLASAAPVTDQKVQHCQGSDKDHHRPEALAQESEELFHDLSQLQETWLAEAKVPDNEEQVFPDFQTEMAAFHDPLHVKQDNCVSSCAVQGGISANRSGYKARAASSQNSIAWIKAKTALYRPEKGNSPHIPTADPIVLKPEPCTLSEPSSHNNLATHSRVLPPFYRFGGRRQCGAGNESGICQSQVWQHNKGSAALLHVKQEPPEFNYEIDSPCSGSFHDDRFTSQHPLNNAPEDMKVEGHCRARDRPLGPRRGSLQLWQFLVALLDDPRSGHCITWTGRGMEFKLVEPEEVARLWGMQKNRPAMNYDKLSRSLRYYYEKGILQKMMYSFLWDGFLWDCLWDGQELPLHPCP</sequence>
<dbReference type="GO" id="GO:0045893">
    <property type="term" value="P:positive regulation of DNA-templated transcription"/>
    <property type="evidence" value="ECO:0007669"/>
    <property type="project" value="UniProtKB-ARBA"/>
</dbReference>
<evidence type="ECO:0000256" key="4">
    <source>
        <dbReference type="ARBA" id="ARBA00023242"/>
    </source>
</evidence>
<dbReference type="Gene3D" id="1.10.10.10">
    <property type="entry name" value="Winged helix-like DNA-binding domain superfamily/Winged helix DNA-binding domain"/>
    <property type="match status" value="1"/>
</dbReference>
<evidence type="ECO:0000256" key="3">
    <source>
        <dbReference type="ARBA" id="ARBA00023125"/>
    </source>
</evidence>
<organism evidence="7 8">
    <name type="scientific">Eptatretus burgeri</name>
    <name type="common">Inshore hagfish</name>
    <dbReference type="NCBI Taxonomy" id="7764"/>
    <lineage>
        <taxon>Eukaryota</taxon>
        <taxon>Metazoa</taxon>
        <taxon>Chordata</taxon>
        <taxon>Craniata</taxon>
        <taxon>Vertebrata</taxon>
        <taxon>Cyclostomata</taxon>
        <taxon>Myxini</taxon>
        <taxon>Myxiniformes</taxon>
        <taxon>Myxinidae</taxon>
        <taxon>Eptatretinae</taxon>
        <taxon>Eptatretus</taxon>
    </lineage>
</organism>
<dbReference type="PROSITE" id="PS50061">
    <property type="entry name" value="ETS_DOMAIN_3"/>
    <property type="match status" value="1"/>
</dbReference>
<dbReference type="InterPro" id="IPR006715">
    <property type="entry name" value="ETS_PEA3_N"/>
</dbReference>
<keyword evidence="4 5" id="KW-0539">Nucleus</keyword>
<dbReference type="GO" id="GO:0000981">
    <property type="term" value="F:DNA-binding transcription factor activity, RNA polymerase II-specific"/>
    <property type="evidence" value="ECO:0007669"/>
    <property type="project" value="TreeGrafter"/>
</dbReference>
<dbReference type="GeneTree" id="ENSGT00940000158142"/>
<dbReference type="SUPFAM" id="SSF46785">
    <property type="entry name" value="Winged helix' DNA-binding domain"/>
    <property type="match status" value="1"/>
</dbReference>
<dbReference type="InterPro" id="IPR036390">
    <property type="entry name" value="WH_DNA-bd_sf"/>
</dbReference>
<comment type="similarity">
    <text evidence="1 5">Belongs to the ETS family.</text>
</comment>
<proteinExistence type="inferred from homology"/>
<dbReference type="GO" id="GO:0030154">
    <property type="term" value="P:cell differentiation"/>
    <property type="evidence" value="ECO:0007669"/>
    <property type="project" value="TreeGrafter"/>
</dbReference>
<dbReference type="InterPro" id="IPR036388">
    <property type="entry name" value="WH-like_DNA-bd_sf"/>
</dbReference>
<dbReference type="SMART" id="SM00413">
    <property type="entry name" value="ETS"/>
    <property type="match status" value="1"/>
</dbReference>
<dbReference type="Ensembl" id="ENSEBUT00000009805.1">
    <property type="protein sequence ID" value="ENSEBUP00000009283.1"/>
    <property type="gene ID" value="ENSEBUG00000005988.1"/>
</dbReference>
<dbReference type="InterPro" id="IPR000418">
    <property type="entry name" value="Ets_dom"/>
</dbReference>
<accession>A0A8C4Q372</accession>
<reference evidence="7" key="2">
    <citation type="submission" date="2025-09" db="UniProtKB">
        <authorList>
            <consortium name="Ensembl"/>
        </authorList>
    </citation>
    <scope>IDENTIFICATION</scope>
</reference>
<dbReference type="PROSITE" id="PS00346">
    <property type="entry name" value="ETS_DOMAIN_2"/>
    <property type="match status" value="1"/>
</dbReference>
<dbReference type="Pfam" id="PF00178">
    <property type="entry name" value="Ets"/>
    <property type="match status" value="1"/>
</dbReference>
<dbReference type="GO" id="GO:0043565">
    <property type="term" value="F:sequence-specific DNA binding"/>
    <property type="evidence" value="ECO:0007669"/>
    <property type="project" value="InterPro"/>
</dbReference>
<evidence type="ECO:0000313" key="8">
    <source>
        <dbReference type="Proteomes" id="UP000694388"/>
    </source>
</evidence>
<evidence type="ECO:0000259" key="6">
    <source>
        <dbReference type="PROSITE" id="PS50061"/>
    </source>
</evidence>
<dbReference type="InterPro" id="IPR046328">
    <property type="entry name" value="ETS_fam"/>
</dbReference>
<keyword evidence="8" id="KW-1185">Reference proteome</keyword>
<dbReference type="PROSITE" id="PS00345">
    <property type="entry name" value="ETS_DOMAIN_1"/>
    <property type="match status" value="1"/>
</dbReference>
<dbReference type="Proteomes" id="UP000694388">
    <property type="component" value="Unplaced"/>
</dbReference>
<dbReference type="PRINTS" id="PR00454">
    <property type="entry name" value="ETSDOMAIN"/>
</dbReference>
<dbReference type="PANTHER" id="PTHR11849:SF282">
    <property type="entry name" value="ETV5-RELATED PROTEIN ETS96B"/>
    <property type="match status" value="1"/>
</dbReference>
<evidence type="ECO:0000256" key="2">
    <source>
        <dbReference type="ARBA" id="ARBA00022553"/>
    </source>
</evidence>
<dbReference type="GO" id="GO:0005634">
    <property type="term" value="C:nucleus"/>
    <property type="evidence" value="ECO:0007669"/>
    <property type="project" value="UniProtKB-SubCell"/>
</dbReference>
<evidence type="ECO:0000256" key="1">
    <source>
        <dbReference type="ARBA" id="ARBA00005562"/>
    </source>
</evidence>
<evidence type="ECO:0000256" key="5">
    <source>
        <dbReference type="RuleBase" id="RU004019"/>
    </source>
</evidence>
<comment type="subcellular location">
    <subcellularLocation>
        <location evidence="5">Nucleus</location>
    </subcellularLocation>
</comment>
<keyword evidence="2" id="KW-0597">Phosphoprotein</keyword>
<dbReference type="AlphaFoldDB" id="A0A8C4Q372"/>
<keyword evidence="3 5" id="KW-0238">DNA-binding</keyword>
<protein>
    <recommendedName>
        <fullName evidence="6">ETS domain-containing protein</fullName>
    </recommendedName>
</protein>
<name>A0A8C4Q372_EPTBU</name>
<feature type="domain" description="ETS" evidence="6">
    <location>
        <begin position="272"/>
        <end position="352"/>
    </location>
</feature>
<reference evidence="7" key="1">
    <citation type="submission" date="2025-08" db="UniProtKB">
        <authorList>
            <consortium name="Ensembl"/>
        </authorList>
    </citation>
    <scope>IDENTIFICATION</scope>
</reference>
<evidence type="ECO:0000313" key="7">
    <source>
        <dbReference type="Ensembl" id="ENSEBUP00000009283.1"/>
    </source>
</evidence>